<comment type="caution">
    <text evidence="1">The sequence shown here is derived from an EMBL/GenBank/DDBJ whole genome shotgun (WGS) entry which is preliminary data.</text>
</comment>
<dbReference type="Proteomes" id="UP000267798">
    <property type="component" value="Unassembled WGS sequence"/>
</dbReference>
<keyword evidence="2" id="KW-1185">Reference proteome</keyword>
<accession>A0A3A6PNH5</accession>
<gene>
    <name evidence="1" type="ORF">D3P09_21305</name>
</gene>
<reference evidence="1 2" key="1">
    <citation type="submission" date="2018-09" db="EMBL/GenBank/DDBJ databases">
        <title>Paenibacillus aracenensis nov. sp. isolated from a cave in southern Spain.</title>
        <authorList>
            <person name="Jurado V."/>
            <person name="Gutierrez-Patricio S."/>
            <person name="Gonzalez-Pimentel J.L."/>
            <person name="Miller A.Z."/>
            <person name="Laiz L."/>
            <person name="Saiz-Jimenez C."/>
        </authorList>
    </citation>
    <scope>NUCLEOTIDE SEQUENCE [LARGE SCALE GENOMIC DNA]</scope>
    <source>
        <strain evidence="1 2">JCM 19203</strain>
    </source>
</reference>
<name>A0A3A6PNH5_9BACL</name>
<dbReference type="OrthoDB" id="2630463at2"/>
<evidence type="ECO:0000313" key="1">
    <source>
        <dbReference type="EMBL" id="RJX37523.1"/>
    </source>
</evidence>
<dbReference type="RefSeq" id="WP_120113447.1">
    <property type="nucleotide sequence ID" value="NZ_QXQB01000005.1"/>
</dbReference>
<dbReference type="AlphaFoldDB" id="A0A3A6PNH5"/>
<proteinExistence type="predicted"/>
<protein>
    <recommendedName>
        <fullName evidence="3">Butirosin biosynthesis protein H N-terminal domain-containing protein</fullName>
    </recommendedName>
</protein>
<dbReference type="EMBL" id="QXQB01000005">
    <property type="protein sequence ID" value="RJX37523.1"/>
    <property type="molecule type" value="Genomic_DNA"/>
</dbReference>
<sequence length="341" mass="40079">MDQNIVVDVNFEPVDTEFLDCFEDNIAVLLDHNGIQNANRVFASTWYFDFCDQDVNLLPKLDYLTLKDRIYTETGFMIHEDSFTNGDYKEIITNHLLNNTPIIVLGDAYYMPWLTYYENDHNQHSFIVSGINTNTGRVTIIDALKIITPWGEIAPQRTEVDIDVMIRSIEMLQTTKPMSYYGPKPMSYFYLSRKDTIPFINNEKKITTNLEYMLKIEDEQPVVKYANFYKSHFKDPRYTRKFVSSTNKIARDRACYHKWLRDIESPLMTKELIEEFHETVVKPWKNVSAYAYVLSRSIHKYEVVPDICFRLLSEKISFAENTHAQKLNHLLGQVLLGEEKR</sequence>
<organism evidence="1 2">
    <name type="scientific">Paenibacillus pinisoli</name>
    <dbReference type="NCBI Taxonomy" id="1276110"/>
    <lineage>
        <taxon>Bacteria</taxon>
        <taxon>Bacillati</taxon>
        <taxon>Bacillota</taxon>
        <taxon>Bacilli</taxon>
        <taxon>Bacillales</taxon>
        <taxon>Paenibacillaceae</taxon>
        <taxon>Paenibacillus</taxon>
    </lineage>
</organism>
<evidence type="ECO:0008006" key="3">
    <source>
        <dbReference type="Google" id="ProtNLM"/>
    </source>
</evidence>
<evidence type="ECO:0000313" key="2">
    <source>
        <dbReference type="Proteomes" id="UP000267798"/>
    </source>
</evidence>